<dbReference type="InterPro" id="IPR029063">
    <property type="entry name" value="SAM-dependent_MTases_sf"/>
</dbReference>
<dbReference type="Proteomes" id="UP001224674">
    <property type="component" value="Chromosome"/>
</dbReference>
<evidence type="ECO:0000256" key="1">
    <source>
        <dbReference type="ARBA" id="ARBA00022603"/>
    </source>
</evidence>
<evidence type="ECO:0000256" key="2">
    <source>
        <dbReference type="ARBA" id="ARBA00022679"/>
    </source>
</evidence>
<feature type="domain" description="Methyltransferase type 12" evidence="4">
    <location>
        <begin position="64"/>
        <end position="162"/>
    </location>
</feature>
<dbReference type="RefSeq" id="WP_279675257.1">
    <property type="nucleotide sequence ID" value="NZ_CP122566.1"/>
</dbReference>
<protein>
    <submittedName>
        <fullName evidence="5">Class I SAM-dependent methyltransferase</fullName>
        <ecNumber evidence="5">2.1.1.-</ecNumber>
    </submittedName>
</protein>
<dbReference type="GO" id="GO:0032259">
    <property type="term" value="P:methylation"/>
    <property type="evidence" value="ECO:0007669"/>
    <property type="project" value="UniProtKB-KW"/>
</dbReference>
<evidence type="ECO:0000313" key="5">
    <source>
        <dbReference type="EMBL" id="WGH94105.1"/>
    </source>
</evidence>
<dbReference type="InterPro" id="IPR013217">
    <property type="entry name" value="Methyltransf_12"/>
</dbReference>
<dbReference type="Pfam" id="PF08242">
    <property type="entry name" value="Methyltransf_12"/>
    <property type="match status" value="1"/>
</dbReference>
<dbReference type="GO" id="GO:0008168">
    <property type="term" value="F:methyltransferase activity"/>
    <property type="evidence" value="ECO:0007669"/>
    <property type="project" value="UniProtKB-KW"/>
</dbReference>
<dbReference type="Gene3D" id="3.40.50.150">
    <property type="entry name" value="Vaccinia Virus protein VP39"/>
    <property type="match status" value="1"/>
</dbReference>
<sequence>MADTPSRPQSAPRIDTNRRHAFGTSYHSTSAQTYHSVRPGYFPEIIDFLLEEQDQPLQVSASALDLGAGTGLFTQVLVDYGFTVTAVEPAESMAAFLSQRLPQAQVLQLSVEDLDHRVRHDPDLARRLGDQTLIVAAQSWHWFDPDQLCTMVASLLKPTGVLGIVHHQLDTSIPWVHRLTRIMHAGDVHPVELSPALVPPFRPAEGRWWHWNDVLGPQELHQLMQTRSFYMRTTDTQRQRMHHNLDWYLHQHLGYRPEEPIAVPYVTSAWRTQVHRRSPASD</sequence>
<organism evidence="5 6">
    <name type="scientific">Auritidibacter ignavus</name>
    <dbReference type="NCBI Taxonomy" id="678932"/>
    <lineage>
        <taxon>Bacteria</taxon>
        <taxon>Bacillati</taxon>
        <taxon>Actinomycetota</taxon>
        <taxon>Actinomycetes</taxon>
        <taxon>Micrococcales</taxon>
        <taxon>Micrococcaceae</taxon>
        <taxon>Auritidibacter</taxon>
    </lineage>
</organism>
<dbReference type="SUPFAM" id="SSF53335">
    <property type="entry name" value="S-adenosyl-L-methionine-dependent methyltransferases"/>
    <property type="match status" value="1"/>
</dbReference>
<keyword evidence="2 5" id="KW-0808">Transferase</keyword>
<dbReference type="EMBL" id="CP122566">
    <property type="protein sequence ID" value="WGH94105.1"/>
    <property type="molecule type" value="Genomic_DNA"/>
</dbReference>
<keyword evidence="1 5" id="KW-0489">Methyltransferase</keyword>
<evidence type="ECO:0000313" key="6">
    <source>
        <dbReference type="Proteomes" id="UP001224674"/>
    </source>
</evidence>
<feature type="region of interest" description="Disordered" evidence="3">
    <location>
        <begin position="1"/>
        <end position="21"/>
    </location>
</feature>
<keyword evidence="6" id="KW-1185">Reference proteome</keyword>
<dbReference type="AlphaFoldDB" id="A0AAJ6AQ52"/>
<accession>A0AAJ6AQ52</accession>
<evidence type="ECO:0000256" key="3">
    <source>
        <dbReference type="SAM" id="MobiDB-lite"/>
    </source>
</evidence>
<dbReference type="CDD" id="cd02440">
    <property type="entry name" value="AdoMet_MTases"/>
    <property type="match status" value="1"/>
</dbReference>
<proteinExistence type="predicted"/>
<dbReference type="PANTHER" id="PTHR44942">
    <property type="entry name" value="METHYLTRANSF_11 DOMAIN-CONTAINING PROTEIN"/>
    <property type="match status" value="1"/>
</dbReference>
<evidence type="ECO:0000259" key="4">
    <source>
        <dbReference type="Pfam" id="PF08242"/>
    </source>
</evidence>
<name>A0AAJ6AQ52_9MICC</name>
<dbReference type="InterPro" id="IPR051052">
    <property type="entry name" value="Diverse_substrate_MTase"/>
</dbReference>
<dbReference type="EC" id="2.1.1.-" evidence="5"/>
<reference evidence="5 6" key="1">
    <citation type="submission" date="2023-03" db="EMBL/GenBank/DDBJ databases">
        <title>Complete genome sequences of several Auritidibacter ignavus strains isolated from ear infections.</title>
        <authorList>
            <person name="Baehr T."/>
            <person name="Baumhoegger A.M."/>
        </authorList>
    </citation>
    <scope>NUCLEOTIDE SEQUENCE [LARGE SCALE GENOMIC DNA]</scope>
    <source>
        <strain evidence="5 6">BABAE-6</strain>
    </source>
</reference>
<gene>
    <name evidence="5" type="ORF">QDX21_04765</name>
</gene>
<dbReference type="PANTHER" id="PTHR44942:SF4">
    <property type="entry name" value="METHYLTRANSFERASE TYPE 11 DOMAIN-CONTAINING PROTEIN"/>
    <property type="match status" value="1"/>
</dbReference>